<dbReference type="AlphaFoldDB" id="A0A3N4JE30"/>
<name>A0A3N4JE30_9PEZI</name>
<feature type="compositionally biased region" description="Basic and acidic residues" evidence="1">
    <location>
        <begin position="92"/>
        <end position="101"/>
    </location>
</feature>
<sequence length="123" mass="13848">MTEELSPALPPCDPDNLSILSANRPSWTYITTFIVFIATLNLFTIFYLYTVTTLVIETVAKRIAYTITVKLFTRNGRNSDNDPKRKNAKIHTVSDHKKRGENSSSTQRQLNDNLTTTMSSSSS</sequence>
<keyword evidence="2" id="KW-0812">Transmembrane</keyword>
<reference evidence="3 4" key="1">
    <citation type="journal article" date="2018" name="Nat. Ecol. Evol.">
        <title>Pezizomycetes genomes reveal the molecular basis of ectomycorrhizal truffle lifestyle.</title>
        <authorList>
            <person name="Murat C."/>
            <person name="Payen T."/>
            <person name="Noel B."/>
            <person name="Kuo A."/>
            <person name="Morin E."/>
            <person name="Chen J."/>
            <person name="Kohler A."/>
            <person name="Krizsan K."/>
            <person name="Balestrini R."/>
            <person name="Da Silva C."/>
            <person name="Montanini B."/>
            <person name="Hainaut M."/>
            <person name="Levati E."/>
            <person name="Barry K.W."/>
            <person name="Belfiori B."/>
            <person name="Cichocki N."/>
            <person name="Clum A."/>
            <person name="Dockter R.B."/>
            <person name="Fauchery L."/>
            <person name="Guy J."/>
            <person name="Iotti M."/>
            <person name="Le Tacon F."/>
            <person name="Lindquist E.A."/>
            <person name="Lipzen A."/>
            <person name="Malagnac F."/>
            <person name="Mello A."/>
            <person name="Molinier V."/>
            <person name="Miyauchi S."/>
            <person name="Poulain J."/>
            <person name="Riccioni C."/>
            <person name="Rubini A."/>
            <person name="Sitrit Y."/>
            <person name="Splivallo R."/>
            <person name="Traeger S."/>
            <person name="Wang M."/>
            <person name="Zifcakova L."/>
            <person name="Wipf D."/>
            <person name="Zambonelli A."/>
            <person name="Paolocci F."/>
            <person name="Nowrousian M."/>
            <person name="Ottonello S."/>
            <person name="Baldrian P."/>
            <person name="Spatafora J.W."/>
            <person name="Henrissat B."/>
            <person name="Nagy L.G."/>
            <person name="Aury J.M."/>
            <person name="Wincker P."/>
            <person name="Grigoriev I.V."/>
            <person name="Bonfante P."/>
            <person name="Martin F.M."/>
        </authorList>
    </citation>
    <scope>NUCLEOTIDE SEQUENCE [LARGE SCALE GENOMIC DNA]</scope>
    <source>
        <strain evidence="3 4">120613-1</strain>
    </source>
</reference>
<dbReference type="EMBL" id="ML120425">
    <property type="protein sequence ID" value="RPA95537.1"/>
    <property type="molecule type" value="Genomic_DNA"/>
</dbReference>
<proteinExistence type="predicted"/>
<evidence type="ECO:0000256" key="2">
    <source>
        <dbReference type="SAM" id="Phobius"/>
    </source>
</evidence>
<feature type="compositionally biased region" description="Polar residues" evidence="1">
    <location>
        <begin position="102"/>
        <end position="123"/>
    </location>
</feature>
<accession>A0A3N4JE30</accession>
<dbReference type="Proteomes" id="UP000276215">
    <property type="component" value="Unassembled WGS sequence"/>
</dbReference>
<evidence type="ECO:0000313" key="3">
    <source>
        <dbReference type="EMBL" id="RPA95537.1"/>
    </source>
</evidence>
<keyword evidence="2" id="KW-1133">Transmembrane helix</keyword>
<keyword evidence="2" id="KW-0472">Membrane</keyword>
<feature type="region of interest" description="Disordered" evidence="1">
    <location>
        <begin position="74"/>
        <end position="123"/>
    </location>
</feature>
<evidence type="ECO:0000313" key="4">
    <source>
        <dbReference type="Proteomes" id="UP000276215"/>
    </source>
</evidence>
<protein>
    <submittedName>
        <fullName evidence="3">Uncharacterized protein</fullName>
    </submittedName>
</protein>
<organism evidence="3 4">
    <name type="scientific">Choiromyces venosus 120613-1</name>
    <dbReference type="NCBI Taxonomy" id="1336337"/>
    <lineage>
        <taxon>Eukaryota</taxon>
        <taxon>Fungi</taxon>
        <taxon>Dikarya</taxon>
        <taxon>Ascomycota</taxon>
        <taxon>Pezizomycotina</taxon>
        <taxon>Pezizomycetes</taxon>
        <taxon>Pezizales</taxon>
        <taxon>Tuberaceae</taxon>
        <taxon>Choiromyces</taxon>
    </lineage>
</organism>
<gene>
    <name evidence="3" type="ORF">L873DRAFT_1316516</name>
</gene>
<feature type="transmembrane region" description="Helical" evidence="2">
    <location>
        <begin position="27"/>
        <end position="49"/>
    </location>
</feature>
<evidence type="ECO:0000256" key="1">
    <source>
        <dbReference type="SAM" id="MobiDB-lite"/>
    </source>
</evidence>
<keyword evidence="4" id="KW-1185">Reference proteome</keyword>